<comment type="cofactor">
    <cofactor evidence="1">
        <name>Fe(2+)</name>
        <dbReference type="ChEBI" id="CHEBI:29033"/>
    </cofactor>
</comment>
<dbReference type="Pfam" id="PF02668">
    <property type="entry name" value="TauD"/>
    <property type="match status" value="1"/>
</dbReference>
<evidence type="ECO:0000256" key="4">
    <source>
        <dbReference type="ARBA" id="ARBA00022964"/>
    </source>
</evidence>
<evidence type="ECO:0000256" key="3">
    <source>
        <dbReference type="ARBA" id="ARBA00022723"/>
    </source>
</evidence>
<dbReference type="Gene3D" id="3.60.130.10">
    <property type="entry name" value="Clavaminate synthase-like"/>
    <property type="match status" value="1"/>
</dbReference>
<proteinExistence type="inferred from homology"/>
<protein>
    <submittedName>
        <fullName evidence="8">Taurine catabolism dioxygenase TauD</fullName>
    </submittedName>
</protein>
<keyword evidence="4 8" id="KW-0223">Dioxygenase</keyword>
<dbReference type="InterPro" id="IPR042098">
    <property type="entry name" value="TauD-like_sf"/>
</dbReference>
<dbReference type="InterPro" id="IPR051178">
    <property type="entry name" value="TfdA_dioxygenase"/>
</dbReference>
<dbReference type="EMBL" id="LQPN01000059">
    <property type="protein sequence ID" value="ORW43093.1"/>
    <property type="molecule type" value="Genomic_DNA"/>
</dbReference>
<name>A0A1X2A7A1_9MYCO</name>
<dbReference type="OrthoDB" id="581608at2"/>
<keyword evidence="6" id="KW-0408">Iron</keyword>
<comment type="caution">
    <text evidence="8">The sequence shown here is derived from an EMBL/GenBank/DDBJ whole genome shotgun (WGS) entry which is preliminary data.</text>
</comment>
<reference evidence="8" key="2">
    <citation type="submission" date="2016-01" db="EMBL/GenBank/DDBJ databases">
        <authorList>
            <person name="Oliw E.H."/>
        </authorList>
    </citation>
    <scope>NUCLEOTIDE SEQUENCE</scope>
    <source>
        <strain evidence="8">IEC33</strain>
    </source>
</reference>
<dbReference type="InterPro" id="IPR003819">
    <property type="entry name" value="TauD/TfdA-like"/>
</dbReference>
<evidence type="ECO:0000256" key="1">
    <source>
        <dbReference type="ARBA" id="ARBA00001954"/>
    </source>
</evidence>
<evidence type="ECO:0000256" key="5">
    <source>
        <dbReference type="ARBA" id="ARBA00023002"/>
    </source>
</evidence>
<dbReference type="SUPFAM" id="SSF51197">
    <property type="entry name" value="Clavaminate synthase-like"/>
    <property type="match status" value="1"/>
</dbReference>
<dbReference type="PANTHER" id="PTHR43779:SF3">
    <property type="entry name" value="(3R)-3-[(CARBOXYMETHYL)AMINO]FATTY ACID OXYGENASE_DECARBOXYLASE"/>
    <property type="match status" value="1"/>
</dbReference>
<keyword evidence="3" id="KW-0479">Metal-binding</keyword>
<evidence type="ECO:0000256" key="6">
    <source>
        <dbReference type="ARBA" id="ARBA00023004"/>
    </source>
</evidence>
<comment type="similarity">
    <text evidence="2">Belongs to the TfdA dioxygenase family.</text>
</comment>
<evidence type="ECO:0000256" key="2">
    <source>
        <dbReference type="ARBA" id="ARBA00005896"/>
    </source>
</evidence>
<accession>A0A1X2A7A1</accession>
<sequence>MEILPLGPGFAAELRGVSIQDVAAGESAYAAVRAAFEEHSVIVLRGQDVTDDAQLAFSRRFGPLEATKVGSAGYGSNLVVLKTLDEDGKVVPGDHRIALENKANQLWHTDSPFKKVPALASVLSSRIIPGRGGETEYVSTRLAFERLDPALQSRLENAYAWHEYAYSRGKIAPDLASPAERAALPPQCWRLVWKNPVNGRKALYIASHAYAIEGMDQKAAQELLAQLIEAATAPGGSYTHSWREGDVLMWDNRATMHRGRPWPASEPRYMVRTTISATEADGLEAMRPLNAIDSGR</sequence>
<reference evidence="8" key="1">
    <citation type="journal article" date="2015" name="Emerg. Microbes Infect.">
        <title>Characterization of 17 strains belonging to the Mycobacterium simiae complex and description of Mycobacterium paraense sp. nov.</title>
        <authorList>
            <person name="Fusco da Costa A.R."/>
            <person name="Fedrizzi T."/>
            <person name="Lopes M.L."/>
            <person name="Pecorari M."/>
            <person name="Oliveira da Costa W.L."/>
            <person name="Giacobazzi E."/>
            <person name="da Costa Bahia J.R."/>
            <person name="De Sanctis V."/>
            <person name="Batista Lima K.V."/>
            <person name="Bertorelli R."/>
            <person name="Grottola A."/>
            <person name="Fabio A."/>
            <person name="Mariottini A."/>
            <person name="Ferretti P."/>
            <person name="Di Leva F."/>
            <person name="Fregni Serpini G."/>
            <person name="Tagliazucchi S."/>
            <person name="Rumpianesi F."/>
            <person name="Jousson O."/>
            <person name="Segata N."/>
            <person name="Tortoli E."/>
        </authorList>
    </citation>
    <scope>NUCLEOTIDE SEQUENCE [LARGE SCALE GENOMIC DNA]</scope>
    <source>
        <strain evidence="8">IEC33</strain>
    </source>
</reference>
<dbReference type="STRING" id="767916.AWB91_09810"/>
<dbReference type="GO" id="GO:0051213">
    <property type="term" value="F:dioxygenase activity"/>
    <property type="evidence" value="ECO:0007669"/>
    <property type="project" value="UniProtKB-KW"/>
</dbReference>
<dbReference type="Proteomes" id="UP000193285">
    <property type="component" value="Unassembled WGS sequence"/>
</dbReference>
<feature type="domain" description="TauD/TfdA-like" evidence="7">
    <location>
        <begin position="3"/>
        <end position="274"/>
    </location>
</feature>
<evidence type="ECO:0000259" key="7">
    <source>
        <dbReference type="Pfam" id="PF02668"/>
    </source>
</evidence>
<dbReference type="RefSeq" id="WP_085245526.1">
    <property type="nucleotide sequence ID" value="NZ_LQPN01000059.1"/>
</dbReference>
<gene>
    <name evidence="8" type="ORF">AWB90_18230</name>
</gene>
<evidence type="ECO:0000313" key="8">
    <source>
        <dbReference type="EMBL" id="ORW43093.1"/>
    </source>
</evidence>
<dbReference type="GO" id="GO:0046872">
    <property type="term" value="F:metal ion binding"/>
    <property type="evidence" value="ECO:0007669"/>
    <property type="project" value="UniProtKB-KW"/>
</dbReference>
<organism evidence="8">
    <name type="scientific">Mycobacterium paraense</name>
    <dbReference type="NCBI Taxonomy" id="767916"/>
    <lineage>
        <taxon>Bacteria</taxon>
        <taxon>Bacillati</taxon>
        <taxon>Actinomycetota</taxon>
        <taxon>Actinomycetes</taxon>
        <taxon>Mycobacteriales</taxon>
        <taxon>Mycobacteriaceae</taxon>
        <taxon>Mycobacterium</taxon>
        <taxon>Mycobacterium simiae complex</taxon>
    </lineage>
</organism>
<dbReference type="PANTHER" id="PTHR43779">
    <property type="entry name" value="DIOXYGENASE RV0097-RELATED"/>
    <property type="match status" value="1"/>
</dbReference>
<dbReference type="AlphaFoldDB" id="A0A1X2A7A1"/>
<keyword evidence="5" id="KW-0560">Oxidoreductase</keyword>